<keyword evidence="2" id="KW-0472">Membrane</keyword>
<keyword evidence="2" id="KW-1133">Transmembrane helix</keyword>
<keyword evidence="4" id="KW-1185">Reference proteome</keyword>
<gene>
    <name evidence="3" type="ORF">K504DRAFT_184831</name>
</gene>
<accession>A0A6G1JSK3</accession>
<feature type="transmembrane region" description="Helical" evidence="2">
    <location>
        <begin position="145"/>
        <end position="168"/>
    </location>
</feature>
<evidence type="ECO:0000256" key="2">
    <source>
        <dbReference type="SAM" id="Phobius"/>
    </source>
</evidence>
<organism evidence="3 4">
    <name type="scientific">Pleomassaria siparia CBS 279.74</name>
    <dbReference type="NCBI Taxonomy" id="1314801"/>
    <lineage>
        <taxon>Eukaryota</taxon>
        <taxon>Fungi</taxon>
        <taxon>Dikarya</taxon>
        <taxon>Ascomycota</taxon>
        <taxon>Pezizomycotina</taxon>
        <taxon>Dothideomycetes</taxon>
        <taxon>Pleosporomycetidae</taxon>
        <taxon>Pleosporales</taxon>
        <taxon>Pleomassariaceae</taxon>
        <taxon>Pleomassaria</taxon>
    </lineage>
</organism>
<evidence type="ECO:0000313" key="4">
    <source>
        <dbReference type="Proteomes" id="UP000799428"/>
    </source>
</evidence>
<proteinExistence type="predicted"/>
<name>A0A6G1JSK3_9PLEO</name>
<feature type="compositionally biased region" description="Low complexity" evidence="1">
    <location>
        <begin position="202"/>
        <end position="217"/>
    </location>
</feature>
<dbReference type="EMBL" id="MU005789">
    <property type="protein sequence ID" value="KAF2703147.1"/>
    <property type="molecule type" value="Genomic_DNA"/>
</dbReference>
<dbReference type="AlphaFoldDB" id="A0A6G1JSK3"/>
<feature type="region of interest" description="Disordered" evidence="1">
    <location>
        <begin position="202"/>
        <end position="221"/>
    </location>
</feature>
<protein>
    <submittedName>
        <fullName evidence="3">Uncharacterized protein</fullName>
    </submittedName>
</protein>
<reference evidence="3" key="1">
    <citation type="journal article" date="2020" name="Stud. Mycol.">
        <title>101 Dothideomycetes genomes: a test case for predicting lifestyles and emergence of pathogens.</title>
        <authorList>
            <person name="Haridas S."/>
            <person name="Albert R."/>
            <person name="Binder M."/>
            <person name="Bloem J."/>
            <person name="Labutti K."/>
            <person name="Salamov A."/>
            <person name="Andreopoulos B."/>
            <person name="Baker S."/>
            <person name="Barry K."/>
            <person name="Bills G."/>
            <person name="Bluhm B."/>
            <person name="Cannon C."/>
            <person name="Castanera R."/>
            <person name="Culley D."/>
            <person name="Daum C."/>
            <person name="Ezra D."/>
            <person name="Gonzalez J."/>
            <person name="Henrissat B."/>
            <person name="Kuo A."/>
            <person name="Liang C."/>
            <person name="Lipzen A."/>
            <person name="Lutzoni F."/>
            <person name="Magnuson J."/>
            <person name="Mondo S."/>
            <person name="Nolan M."/>
            <person name="Ohm R."/>
            <person name="Pangilinan J."/>
            <person name="Park H.-J."/>
            <person name="Ramirez L."/>
            <person name="Alfaro M."/>
            <person name="Sun H."/>
            <person name="Tritt A."/>
            <person name="Yoshinaga Y."/>
            <person name="Zwiers L.-H."/>
            <person name="Turgeon B."/>
            <person name="Goodwin S."/>
            <person name="Spatafora J."/>
            <person name="Crous P."/>
            <person name="Grigoriev I."/>
        </authorList>
    </citation>
    <scope>NUCLEOTIDE SEQUENCE</scope>
    <source>
        <strain evidence="3">CBS 279.74</strain>
    </source>
</reference>
<dbReference type="Proteomes" id="UP000799428">
    <property type="component" value="Unassembled WGS sequence"/>
</dbReference>
<sequence length="254" mass="28773">MSNDVEQGNSLCIKYRHSSNRPYAFLTRLSIYDFPDFCHACAFGLSTVRGDGEDTCFLLPSASCRMRRGFRKHVWNARQMFDSGTSAFHNIQPRRIVSTTHLLCLDHFIFHRPCLPRRPHRCHLHMTCRHHSTLSVEPSSFRLCLLHLFLIVSVPSTIAIPCLLLIYLKIGQLDKFHQRNLIPTNTNVLLLAPSQSPANNTYYTMSSSRSSKLTSDTPNPTTPSQWPLGALFIQPGIFTPSHSTSALKDSLYPS</sequence>
<evidence type="ECO:0000256" key="1">
    <source>
        <dbReference type="SAM" id="MobiDB-lite"/>
    </source>
</evidence>
<keyword evidence="2" id="KW-0812">Transmembrane</keyword>
<evidence type="ECO:0000313" key="3">
    <source>
        <dbReference type="EMBL" id="KAF2703147.1"/>
    </source>
</evidence>